<proteinExistence type="predicted"/>
<sequence length="114" mass="11463">MLAGVGALVRGSSACTTIAVPAGPEAGTAGTSVVIAATTVSTRIGGPDPDELPAHRSAGLFHRLERLGRSVIDLIVGPHVHDAASAVGQPHEVVRRMLALSGAVVLSRSTIVVT</sequence>
<keyword evidence="2" id="KW-1185">Reference proteome</keyword>
<organism evidence="1 2">
    <name type="scientific">Streptomyces viridosporus T7A</name>
    <dbReference type="NCBI Taxonomy" id="665577"/>
    <lineage>
        <taxon>Bacteria</taxon>
        <taxon>Bacillati</taxon>
        <taxon>Actinomycetota</taxon>
        <taxon>Actinomycetes</taxon>
        <taxon>Kitasatosporales</taxon>
        <taxon>Streptomycetaceae</taxon>
        <taxon>Streptomyces</taxon>
    </lineage>
</organism>
<accession>A0ABX6A9F9</accession>
<protein>
    <submittedName>
        <fullName evidence="1">Uncharacterized protein</fullName>
    </submittedName>
</protein>
<dbReference type="Proteomes" id="UP000327143">
    <property type="component" value="Chromosome"/>
</dbReference>
<reference evidence="1 2" key="1">
    <citation type="submission" date="2017-09" db="EMBL/GenBank/DDBJ databases">
        <authorList>
            <person name="Lee N."/>
            <person name="Cho B.-K."/>
        </authorList>
    </citation>
    <scope>NUCLEOTIDE SEQUENCE [LARGE SCALE GENOMIC DNA]</scope>
    <source>
        <strain evidence="1 2">ATCC 39115</strain>
    </source>
</reference>
<dbReference type="EMBL" id="CP023700">
    <property type="protein sequence ID" value="QEU83544.1"/>
    <property type="molecule type" value="Genomic_DNA"/>
</dbReference>
<evidence type="ECO:0000313" key="2">
    <source>
        <dbReference type="Proteomes" id="UP000327143"/>
    </source>
</evidence>
<gene>
    <name evidence="1" type="ORF">CP969_01370</name>
</gene>
<name>A0ABX6A9F9_STRVD</name>
<evidence type="ECO:0000313" key="1">
    <source>
        <dbReference type="EMBL" id="QEU83544.1"/>
    </source>
</evidence>